<sequence>MFNPVSEVKVLFSMFGEDFPLEEIPKALGIKPTETYQTGDVISDKIAEEPKYHKETVWNMGTGYEKSYDVKEQLDKVLKPLLNKKEEIIGIKKKYGIECRILIFVIIEKGEAPAMYLEKEYIDFVSLIGAEIQWDLYANPYVSDF</sequence>
<evidence type="ECO:0000313" key="2">
    <source>
        <dbReference type="Proteomes" id="UP000242682"/>
    </source>
</evidence>
<name>A0A2P8H6E0_9BACL</name>
<accession>A0A2P8H6E0</accession>
<dbReference type="Pfam" id="PF14106">
    <property type="entry name" value="DUF4279"/>
    <property type="match status" value="1"/>
</dbReference>
<gene>
    <name evidence="1" type="ORF">B0H99_10131</name>
</gene>
<dbReference type="Proteomes" id="UP000242682">
    <property type="component" value="Unassembled WGS sequence"/>
</dbReference>
<comment type="caution">
    <text evidence="1">The sequence shown here is derived from an EMBL/GenBank/DDBJ whole genome shotgun (WGS) entry which is preliminary data.</text>
</comment>
<proteinExistence type="predicted"/>
<organism evidence="1 2">
    <name type="scientific">Planomicrobium soli</name>
    <dbReference type="NCBI Taxonomy" id="1176648"/>
    <lineage>
        <taxon>Bacteria</taxon>
        <taxon>Bacillati</taxon>
        <taxon>Bacillota</taxon>
        <taxon>Bacilli</taxon>
        <taxon>Bacillales</taxon>
        <taxon>Caryophanaceae</taxon>
        <taxon>Planomicrobium</taxon>
    </lineage>
</organism>
<dbReference type="AlphaFoldDB" id="A0A2P8H6E0"/>
<keyword evidence="2" id="KW-1185">Reference proteome</keyword>
<dbReference type="RefSeq" id="WP_181313524.1">
    <property type="nucleotide sequence ID" value="NZ_PYAT01000001.1"/>
</dbReference>
<evidence type="ECO:0000313" key="1">
    <source>
        <dbReference type="EMBL" id="PSL41788.1"/>
    </source>
</evidence>
<dbReference type="InterPro" id="IPR025459">
    <property type="entry name" value="DUF4279"/>
</dbReference>
<dbReference type="EMBL" id="PYAT01000001">
    <property type="protein sequence ID" value="PSL41788.1"/>
    <property type="molecule type" value="Genomic_DNA"/>
</dbReference>
<reference evidence="1 2" key="1">
    <citation type="submission" date="2018-03" db="EMBL/GenBank/DDBJ databases">
        <title>Genomic Encyclopedia of Type Strains, Phase III (KMG-III): the genomes of soil and plant-associated and newly described type strains.</title>
        <authorList>
            <person name="Whitman W."/>
        </authorList>
    </citation>
    <scope>NUCLEOTIDE SEQUENCE [LARGE SCALE GENOMIC DNA]</scope>
    <source>
        <strain evidence="1 2">CGMCC 1.12259</strain>
    </source>
</reference>
<protein>
    <submittedName>
        <fullName evidence="1">Uncharacterized protein DUF4279</fullName>
    </submittedName>
</protein>